<gene>
    <name evidence="2" type="ORF">Bealeia1_00311</name>
</gene>
<dbReference type="SUPFAM" id="SSF101386">
    <property type="entry name" value="all-alpha NTP pyrophosphatases"/>
    <property type="match status" value="1"/>
</dbReference>
<dbReference type="SUPFAM" id="SSF55729">
    <property type="entry name" value="Acyl-CoA N-acyltransferases (Nat)"/>
    <property type="match status" value="1"/>
</dbReference>
<dbReference type="Gene3D" id="3.40.630.30">
    <property type="match status" value="1"/>
</dbReference>
<proteinExistence type="predicted"/>
<dbReference type="RefSeq" id="WP_331256668.1">
    <property type="nucleotide sequence ID" value="NZ_CP133270.1"/>
</dbReference>
<keyword evidence="3" id="KW-1185">Reference proteome</keyword>
<evidence type="ECO:0000259" key="1">
    <source>
        <dbReference type="PROSITE" id="PS51186"/>
    </source>
</evidence>
<dbReference type="InterPro" id="IPR000182">
    <property type="entry name" value="GNAT_dom"/>
</dbReference>
<dbReference type="Proteomes" id="UP001330434">
    <property type="component" value="Chromosome"/>
</dbReference>
<evidence type="ECO:0000313" key="2">
    <source>
        <dbReference type="EMBL" id="WVX66138.1"/>
    </source>
</evidence>
<sequence length="275" mass="31514">MAKFRFEKIVRDKVPQILEVQGIHFVQKELSAPEKIKALKDKLLEESQEVHEASSPQDLLEEIADVAEVLDAILAQSQITWEEVNLARTKKNEKSGAFQKSVYIKTVEAEDGHPLESFHYESPLKYPRLHSSEKDGIEIMLHENSFTPLDEEILKRLRDFNAPYFGSEKAQNFTLAAHENDVLIGGASGFIKQESCFLNVVFVDDSHRKKGQGQAFMKILEDFAKSKGCTKLDLETFEFQAPAFYEKIGFRVLTTTKNWLRGQTIYLMRKNLKDI</sequence>
<reference evidence="2 3" key="1">
    <citation type="journal article" date="2024" name="Environ. Microbiol.">
        <title>Novel evolutionary insights on the interactions of the Holosporales (Alphaproteobacteria) with eukaryotic hosts from comparative genomics.</title>
        <authorList>
            <person name="Giovannini M."/>
            <person name="Petroni G."/>
            <person name="Castelli M."/>
        </authorList>
    </citation>
    <scope>NUCLEOTIDE SEQUENCE [LARGE SCALE GENOMIC DNA]</scope>
    <source>
        <strain evidence="2 3">US_Bl 15I1</strain>
    </source>
</reference>
<organism evidence="2 3">
    <name type="scientific">Candidatus Bealeia paramacronuclearis</name>
    <dbReference type="NCBI Taxonomy" id="1921001"/>
    <lineage>
        <taxon>Bacteria</taxon>
        <taxon>Pseudomonadati</taxon>
        <taxon>Pseudomonadota</taxon>
        <taxon>Alphaproteobacteria</taxon>
        <taxon>Holosporales</taxon>
        <taxon>Holosporaceae</taxon>
        <taxon>Candidatus Bealeia</taxon>
    </lineage>
</organism>
<name>A0ABZ2C229_9PROT</name>
<dbReference type="CDD" id="cd11532">
    <property type="entry name" value="NTP-PPase_COG4997"/>
    <property type="match status" value="1"/>
</dbReference>
<dbReference type="InterPro" id="IPR016181">
    <property type="entry name" value="Acyl_CoA_acyltransferase"/>
</dbReference>
<dbReference type="CDD" id="cd04301">
    <property type="entry name" value="NAT_SF"/>
    <property type="match status" value="1"/>
</dbReference>
<dbReference type="Pfam" id="PF00583">
    <property type="entry name" value="Acetyltransf_1"/>
    <property type="match status" value="1"/>
</dbReference>
<dbReference type="PROSITE" id="PS51186">
    <property type="entry name" value="GNAT"/>
    <property type="match status" value="1"/>
</dbReference>
<feature type="domain" description="N-acetyltransferase" evidence="1">
    <location>
        <begin position="124"/>
        <end position="273"/>
    </location>
</feature>
<evidence type="ECO:0000313" key="3">
    <source>
        <dbReference type="Proteomes" id="UP001330434"/>
    </source>
</evidence>
<accession>A0ABZ2C229</accession>
<dbReference type="InterPro" id="IPR038735">
    <property type="entry name" value="MSMEG_1276-like_NTP-PPase_dom"/>
</dbReference>
<protein>
    <submittedName>
        <fullName evidence="2">GNAT family N-acetyltransferase</fullName>
    </submittedName>
</protein>
<dbReference type="EMBL" id="CP133270">
    <property type="protein sequence ID" value="WVX66138.1"/>
    <property type="molecule type" value="Genomic_DNA"/>
</dbReference>